<feature type="active site" evidence="6">
    <location>
        <position position="821"/>
    </location>
</feature>
<dbReference type="FunCoup" id="A0A3M0C7G0">
    <property type="interactions" value="260"/>
</dbReference>
<keyword evidence="5" id="KW-0285">Flavoprotein</keyword>
<dbReference type="PANTHER" id="PTHR42862:SF1">
    <property type="entry name" value="DELTA-1-PYRROLINE-5-CARBOXYLATE DEHYDROGENASE 2, ISOFORM A-RELATED"/>
    <property type="match status" value="1"/>
</dbReference>
<dbReference type="SUPFAM" id="SSF53720">
    <property type="entry name" value="ALDH-like"/>
    <property type="match status" value="1"/>
</dbReference>
<dbReference type="InterPro" id="IPR025703">
    <property type="entry name" value="Bifunct_PutA"/>
</dbReference>
<dbReference type="InterPro" id="IPR016161">
    <property type="entry name" value="Ald_DH/histidinol_DH"/>
</dbReference>
<keyword evidence="5" id="KW-0642">Proline metabolism</keyword>
<comment type="catalytic activity">
    <reaction evidence="4 5">
        <text>L-glutamate 5-semialdehyde + NAD(+) + H2O = L-glutamate + NADH + 2 H(+)</text>
        <dbReference type="Rhea" id="RHEA:30235"/>
        <dbReference type="ChEBI" id="CHEBI:15377"/>
        <dbReference type="ChEBI" id="CHEBI:15378"/>
        <dbReference type="ChEBI" id="CHEBI:29985"/>
        <dbReference type="ChEBI" id="CHEBI:57540"/>
        <dbReference type="ChEBI" id="CHEBI:57945"/>
        <dbReference type="ChEBI" id="CHEBI:58066"/>
        <dbReference type="EC" id="1.2.1.88"/>
    </reaction>
</comment>
<gene>
    <name evidence="12" type="ORF">BXY39_2908</name>
</gene>
<dbReference type="OrthoDB" id="9812625at2"/>
<dbReference type="InterPro" id="IPR002872">
    <property type="entry name" value="Proline_DH_dom"/>
</dbReference>
<evidence type="ECO:0000313" key="12">
    <source>
        <dbReference type="EMBL" id="RMB04637.1"/>
    </source>
</evidence>
<organism evidence="12 13">
    <name type="scientific">Eilatimonas milleporae</name>
    <dbReference type="NCBI Taxonomy" id="911205"/>
    <lineage>
        <taxon>Bacteria</taxon>
        <taxon>Pseudomonadati</taxon>
        <taxon>Pseudomonadota</taxon>
        <taxon>Alphaproteobacteria</taxon>
        <taxon>Kordiimonadales</taxon>
        <taxon>Kordiimonadaceae</taxon>
        <taxon>Eilatimonas</taxon>
    </lineage>
</organism>
<comment type="similarity">
    <text evidence="5">In the N-terminal section; belongs to the proline dehydrogenase family.</text>
</comment>
<name>A0A3M0C7G0_9PROT</name>
<evidence type="ECO:0000256" key="3">
    <source>
        <dbReference type="ARBA" id="ARBA00023027"/>
    </source>
</evidence>
<dbReference type="SUPFAM" id="SSF51730">
    <property type="entry name" value="FAD-linked oxidoreductase"/>
    <property type="match status" value="1"/>
</dbReference>
<dbReference type="EC" id="1.5.5.2" evidence="5"/>
<dbReference type="GO" id="GO:0010133">
    <property type="term" value="P:L-proline catabolic process to L-glutamate"/>
    <property type="evidence" value="ECO:0007669"/>
    <property type="project" value="UniProtKB-UniRule"/>
</dbReference>
<comment type="pathway">
    <text evidence="1 5">Amino-acid degradation; L-proline degradation into L-glutamate; L-glutamate from L-proline: step 2/2.</text>
</comment>
<evidence type="ECO:0000259" key="11">
    <source>
        <dbReference type="Pfam" id="PF18327"/>
    </source>
</evidence>
<evidence type="ECO:0000256" key="7">
    <source>
        <dbReference type="SAM" id="MobiDB-lite"/>
    </source>
</evidence>
<dbReference type="PANTHER" id="PTHR42862">
    <property type="entry name" value="DELTA-1-PYRROLINE-5-CARBOXYLATE DEHYDROGENASE 1, ISOFORM A-RELATED"/>
    <property type="match status" value="1"/>
</dbReference>
<dbReference type="UniPathway" id="UPA00261">
    <property type="reaction ID" value="UER00373"/>
</dbReference>
<feature type="region of interest" description="Disordered" evidence="7">
    <location>
        <begin position="1"/>
        <end position="25"/>
    </location>
</feature>
<keyword evidence="13" id="KW-1185">Reference proteome</keyword>
<dbReference type="InterPro" id="IPR041349">
    <property type="entry name" value="PRODH"/>
</dbReference>
<dbReference type="NCBIfam" id="TIGR01238">
    <property type="entry name" value="D1pyr5carbox3"/>
    <property type="match status" value="1"/>
</dbReference>
<keyword evidence="5" id="KW-0804">Transcription</keyword>
<dbReference type="GO" id="GO:0003842">
    <property type="term" value="F:L-glutamate gamma-semialdehyde dehydrogenase activity"/>
    <property type="evidence" value="ECO:0007669"/>
    <property type="project" value="UniProtKB-UniRule"/>
</dbReference>
<dbReference type="CDD" id="cd07125">
    <property type="entry name" value="ALDH_PutA-P5CDH"/>
    <property type="match status" value="1"/>
</dbReference>
<dbReference type="InterPro" id="IPR029041">
    <property type="entry name" value="FAD-linked_oxidoreductase-like"/>
</dbReference>
<dbReference type="RefSeq" id="WP_121939552.1">
    <property type="nucleotide sequence ID" value="NZ_REFR01000013.1"/>
</dbReference>
<dbReference type="InterPro" id="IPR015590">
    <property type="entry name" value="Aldehyde_DH_dom"/>
</dbReference>
<evidence type="ECO:0000259" key="8">
    <source>
        <dbReference type="Pfam" id="PF00171"/>
    </source>
</evidence>
<reference evidence="12 13" key="1">
    <citation type="submission" date="2018-10" db="EMBL/GenBank/DDBJ databases">
        <title>Genomic Encyclopedia of Archaeal and Bacterial Type Strains, Phase II (KMG-II): from individual species to whole genera.</title>
        <authorList>
            <person name="Goeker M."/>
        </authorList>
    </citation>
    <scope>NUCLEOTIDE SEQUENCE [LARGE SCALE GENOMIC DNA]</scope>
    <source>
        <strain evidence="12 13">DSM 25217</strain>
    </source>
</reference>
<comment type="catalytic activity">
    <reaction evidence="5">
        <text>L-proline + a quinone = (S)-1-pyrroline-5-carboxylate + a quinol + H(+)</text>
        <dbReference type="Rhea" id="RHEA:23784"/>
        <dbReference type="ChEBI" id="CHEBI:15378"/>
        <dbReference type="ChEBI" id="CHEBI:17388"/>
        <dbReference type="ChEBI" id="CHEBI:24646"/>
        <dbReference type="ChEBI" id="CHEBI:60039"/>
        <dbReference type="ChEBI" id="CHEBI:132124"/>
        <dbReference type="EC" id="1.5.5.2"/>
    </reaction>
</comment>
<feature type="domain" description="Proline dehydrogenase" evidence="9">
    <location>
        <begin position="208"/>
        <end position="503"/>
    </location>
</feature>
<dbReference type="Gene3D" id="3.40.309.10">
    <property type="entry name" value="Aldehyde Dehydrogenase, Chain A, domain 2"/>
    <property type="match status" value="1"/>
</dbReference>
<dbReference type="NCBIfam" id="NF008869">
    <property type="entry name" value="PRK11904.1"/>
    <property type="match status" value="1"/>
</dbReference>
<dbReference type="InterPro" id="IPR024089">
    <property type="entry name" value="PRODH_PutA_dom_I/II"/>
</dbReference>
<keyword evidence="2 5" id="KW-0560">Oxidoreductase</keyword>
<feature type="domain" description="Proline dehydrogenase PutA" evidence="10">
    <location>
        <begin position="85"/>
        <end position="198"/>
    </location>
</feature>
<protein>
    <recommendedName>
        <fullName evidence="5">Bifunctional protein PutA</fullName>
    </recommendedName>
    <domain>
        <recommendedName>
            <fullName evidence="5">Proline dehydrogenase</fullName>
            <ecNumber evidence="5">1.5.5.2</ecNumber>
        </recommendedName>
        <alternativeName>
            <fullName evidence="5">Proline oxidase</fullName>
        </alternativeName>
    </domain>
    <domain>
        <recommendedName>
            <fullName evidence="5">Delta-1-pyrroline-5-carboxylate dehydrogenase</fullName>
            <shortName evidence="5">P5C dehydrogenase</shortName>
            <ecNumber evidence="5">1.2.1.88</ecNumber>
        </recommendedName>
        <alternativeName>
            <fullName evidence="5">L-glutamate gamma-semialdehyde dehydrogenase</fullName>
        </alternativeName>
    </domain>
</protein>
<keyword evidence="5" id="KW-0805">Transcription regulation</keyword>
<dbReference type="Gene3D" id="3.20.20.220">
    <property type="match status" value="1"/>
</dbReference>
<dbReference type="Pfam" id="PF14850">
    <property type="entry name" value="Pro_dh-DNA_bdg"/>
    <property type="match status" value="1"/>
</dbReference>
<sequence>MTNVQPTAAATNAADANGTPNGTPDGTLAAARAAVRAAIYGDEEQVVADLLEAFPLTEKIRRAVQDRAGDIVRRSRAMKEEQGTLDAFLAEFGLSNQEGVALMCLAEALLRVPDSGTQDALIAEKIRSGDWAAHKGQSDSLFVNASTWALMLTGEVVQLESGIVKKPGAWVKSLVSRLGEPVIRTAVKQAMRIMGRQFVFGRTIDEALERCAKQPDGQRLMSFDMLGEGARTMAMAERYAALYGAAIETVGRADGASGATPHDRSSVSIKLSALHPRYEDTKAERILRDLLPVLKDLALKAKQHGIQLTIDAEEADRLDLSLTLIEALARDPELAGWDGLGLAVQAYQKRSAHVIDWVVALARETGRRIPVRLVKGAYWDTEIKHAQEMGLPDYPVFTRKAGTDVNYLYTAARMLEATDVLYPQFATHNAHTIAAIAHMGTDRRYEFQRLHGMGALLYKASSAALGETIKTRIYAPVGLHEDLLPYLVRRLLENGANSSFVNRFMDADVPVEAVSGDPVTALAAASPRRHPAIPVPAALYGDRRRNSAGCNLMDPVQRASVLSVLDRQSDERIEAACLVAGQAVGAAPQPVVSPVDTRQTAGTIRPARPEDLEAAVTAAAAAQPDWDARGGAARAAVLRAIADRLEDNRDRFLSILAREAGKTLEDGIAEVREAVDFCRYYAGLAEDQFEGNRTLPGPTGERNELSLGGRGVFLCISPWNFPLAIFTGQVAAALAAGNAVLAKPAEQTPLVAHMAVTLMHAAGVPGDVLHLLAGDGAGVGGALVGDPRVAGVAFTGSTVTAQTINRALAARKGAIVPLIAETGGQNAMIVDSTALLEQVSDDVMMSAFGSAGQRCSALRVLFVQDDVADALIDMLKGALAERRAGDPADPATDIGPIIDDAARQRLADHCAWLASEGRLVAQGTLPDETAHGTYLAPHIFTLDRLDQLEGEVFGPVLHIIRYKADDIDDVLAQIGDTGFGLTFGVHTRLESRWRRLFARARVGNTYINRNMIGAVVGVQPFGGEGLSGTGPKAGGPHYLLRFAVERTLTVNTAAIGGNADLFSLSDA</sequence>
<keyword evidence="5" id="KW-0678">Repressor</keyword>
<dbReference type="Gene3D" id="3.40.605.10">
    <property type="entry name" value="Aldehyde Dehydrogenase, Chain A, domain 1"/>
    <property type="match status" value="1"/>
</dbReference>
<dbReference type="FunFam" id="3.40.309.10:FF:000005">
    <property type="entry name" value="1-pyrroline-5-carboxylate dehydrogenase 1"/>
    <property type="match status" value="1"/>
</dbReference>
<dbReference type="Proteomes" id="UP000271227">
    <property type="component" value="Unassembled WGS sequence"/>
</dbReference>
<dbReference type="InterPro" id="IPR024082">
    <property type="entry name" value="PRODH_PutA_dom_II"/>
</dbReference>
<dbReference type="InParanoid" id="A0A3M0C7G0"/>
<keyword evidence="3 5" id="KW-0520">NAD</keyword>
<evidence type="ECO:0000256" key="6">
    <source>
        <dbReference type="PIRSR" id="PIRSR000197-1"/>
    </source>
</evidence>
<dbReference type="PROSITE" id="PS00070">
    <property type="entry name" value="ALDEHYDE_DEHYDR_CYS"/>
    <property type="match status" value="1"/>
</dbReference>
<dbReference type="SUPFAM" id="SSF81935">
    <property type="entry name" value="N-terminal domain of bifunctional PutA protein"/>
    <property type="match status" value="1"/>
</dbReference>
<dbReference type="Gene3D" id="1.20.5.460">
    <property type="entry name" value="Single helix bin"/>
    <property type="match status" value="1"/>
</dbReference>
<dbReference type="GO" id="GO:0009898">
    <property type="term" value="C:cytoplasmic side of plasma membrane"/>
    <property type="evidence" value="ECO:0007669"/>
    <property type="project" value="TreeGrafter"/>
</dbReference>
<dbReference type="EC" id="1.2.1.88" evidence="5"/>
<dbReference type="PIRSF" id="PIRSF000197">
    <property type="entry name" value="Bifunct_PutA"/>
    <property type="match status" value="1"/>
</dbReference>
<accession>A0A3M0C7G0</accession>
<feature type="active site" evidence="6">
    <location>
        <position position="855"/>
    </location>
</feature>
<keyword evidence="5" id="KW-0274">FAD</keyword>
<dbReference type="InterPro" id="IPR005933">
    <property type="entry name" value="PutA_C"/>
</dbReference>
<comment type="cofactor">
    <cofactor evidence="5">
        <name>FAD</name>
        <dbReference type="ChEBI" id="CHEBI:57692"/>
    </cofactor>
</comment>
<feature type="domain" description="Proline utilization A proline dehydrogenase N-terminal" evidence="11">
    <location>
        <begin position="31"/>
        <end position="74"/>
    </location>
</feature>
<keyword evidence="5" id="KW-0238">DNA-binding</keyword>
<dbReference type="GO" id="GO:0003677">
    <property type="term" value="F:DNA binding"/>
    <property type="evidence" value="ECO:0007669"/>
    <property type="project" value="UniProtKB-KW"/>
</dbReference>
<evidence type="ECO:0000259" key="9">
    <source>
        <dbReference type="Pfam" id="PF01619"/>
    </source>
</evidence>
<dbReference type="InterPro" id="IPR016163">
    <property type="entry name" value="Ald_DH_C"/>
</dbReference>
<dbReference type="Pfam" id="PF00171">
    <property type="entry name" value="Aldedh"/>
    <property type="match status" value="1"/>
</dbReference>
<evidence type="ECO:0000313" key="13">
    <source>
        <dbReference type="Proteomes" id="UP000271227"/>
    </source>
</evidence>
<dbReference type="EMBL" id="REFR01000013">
    <property type="protein sequence ID" value="RMB04637.1"/>
    <property type="molecule type" value="Genomic_DNA"/>
</dbReference>
<proteinExistence type="inferred from homology"/>
<evidence type="ECO:0000256" key="4">
    <source>
        <dbReference type="ARBA" id="ARBA00048142"/>
    </source>
</evidence>
<dbReference type="InterPro" id="IPR050485">
    <property type="entry name" value="Proline_metab_enzyme"/>
</dbReference>
<dbReference type="GO" id="GO:0003700">
    <property type="term" value="F:DNA-binding transcription factor activity"/>
    <property type="evidence" value="ECO:0007669"/>
    <property type="project" value="InterPro"/>
</dbReference>
<evidence type="ECO:0000256" key="1">
    <source>
        <dbReference type="ARBA" id="ARBA00004786"/>
    </source>
</evidence>
<evidence type="ECO:0000256" key="5">
    <source>
        <dbReference type="PIRNR" id="PIRNR000197"/>
    </source>
</evidence>
<dbReference type="InterPro" id="IPR016162">
    <property type="entry name" value="Ald_DH_N"/>
</dbReference>
<feature type="domain" description="Aldehyde dehydrogenase" evidence="8">
    <location>
        <begin position="589"/>
        <end position="1043"/>
    </location>
</feature>
<dbReference type="Pfam" id="PF18327">
    <property type="entry name" value="PRODH"/>
    <property type="match status" value="1"/>
</dbReference>
<comment type="pathway">
    <text evidence="5">Amino-acid degradation; L-proline degradation into L-glutamate; L-glutamate from L-proline: step 1/2.</text>
</comment>
<evidence type="ECO:0000259" key="10">
    <source>
        <dbReference type="Pfam" id="PF14850"/>
    </source>
</evidence>
<dbReference type="GO" id="GO:0004657">
    <property type="term" value="F:proline dehydrogenase activity"/>
    <property type="evidence" value="ECO:0007669"/>
    <property type="project" value="UniProtKB-UniRule"/>
</dbReference>
<comment type="similarity">
    <text evidence="5">In the C-terminal section; belongs to the aldehyde dehydrogenase family.</text>
</comment>
<evidence type="ECO:0000256" key="2">
    <source>
        <dbReference type="ARBA" id="ARBA00023002"/>
    </source>
</evidence>
<dbReference type="InterPro" id="IPR016160">
    <property type="entry name" value="Ald_DH_CS_CYS"/>
</dbReference>
<dbReference type="AlphaFoldDB" id="A0A3M0C7G0"/>
<dbReference type="Pfam" id="PF01619">
    <property type="entry name" value="Pro_dh"/>
    <property type="match status" value="1"/>
</dbReference>
<comment type="function">
    <text evidence="5">Oxidizes proline to glutamate for use as a carbon and nitrogen source.</text>
</comment>
<comment type="caution">
    <text evidence="12">The sequence shown here is derived from an EMBL/GenBank/DDBJ whole genome shotgun (WGS) entry which is preliminary data.</text>
</comment>